<gene>
    <name evidence="3" type="ORF">C0Q70_02036</name>
</gene>
<keyword evidence="4" id="KW-1185">Reference proteome</keyword>
<accession>A0A2T7Q156</accession>
<evidence type="ECO:0000259" key="2">
    <source>
        <dbReference type="PROSITE" id="PS50093"/>
    </source>
</evidence>
<organism evidence="3 4">
    <name type="scientific">Pomacea canaliculata</name>
    <name type="common">Golden apple snail</name>
    <dbReference type="NCBI Taxonomy" id="400727"/>
    <lineage>
        <taxon>Eukaryota</taxon>
        <taxon>Metazoa</taxon>
        <taxon>Spiralia</taxon>
        <taxon>Lophotrochozoa</taxon>
        <taxon>Mollusca</taxon>
        <taxon>Gastropoda</taxon>
        <taxon>Caenogastropoda</taxon>
        <taxon>Architaenioglossa</taxon>
        <taxon>Ampullarioidea</taxon>
        <taxon>Ampullariidae</taxon>
        <taxon>Pomacea</taxon>
    </lineage>
</organism>
<dbReference type="PROSITE" id="PS50093">
    <property type="entry name" value="PKD"/>
    <property type="match status" value="2"/>
</dbReference>
<dbReference type="AlphaFoldDB" id="A0A2T7Q156"/>
<sequence>MATVQHRIFTSQRDIVACRNFCFSEAFSYFAYQNSTVNCLCGQEDTSLSCSDCTSDTISSTALNLCGNRYMRVPLALHMLSDIILTKSSPTTVYTPITITCTGYPSLISSFSWNLGDGAIINSTTGSIRHTYLYPGSFPVSLTMCGLGQCLTVEQLGNVSKKVDISANVSLAPLSEIRWSRTSSAGDKVYVGVCEGSWTHFQAMCIKVETNTKQNFQLASAACQNLGASLLTFSHLDQIEELLQSTYLPSEESFMGAEYDGSEYKWVATNAPATVLRALNLSQTTAPIQCPDGVLLGSSSHCFYTSSDKQTWVVAREQCNNQHAGDLAVLTDRNFGSLITSSLHLKTTSWIGLSAPKLLGHYIWVDGSAPTLDSSWNSNWQAIGVQWPCVALTPSGLWEATDCNQQLPYICEYTLNVVVQTDLYITGTIDVEKSTTSVQKLSERTALPPSSGLASVIFPGVWFARKGILYEVNLQLEAYKSDTALTIMVLRPSCPSGKFLIRPGCRSNVFASCGSPAEARNCPLLPTCSSSEVPCSLLNTCINSSVPCSCAGVTPVSADCSNTDLDDELSFSVVGQAVFDVPAAGGSVSAQFVNRLQLQPYDIIGFQSNGPSGFLSCTKDSSSNQQQIIFKKGSTSALRTAAEIKLGDYRKLEEQVCTVIAVYGIPAVLSIPDSIGFVPDADTYTFSAEVIASPALMASCSVTMDQEIGVVKWLHPALTQASPTPVLYVEAGVLETLLVIISSGSNLEVKWILSTGQSYSGNLTSSCPSALSALPQCQNPISQLTTPFAFLQLAFPLSQSTSLTVNVGNSLGQSVVIVSVNTIVRIKDLTLYHTSCVNHSACSPVLEAGLTHQFFCEFTAGFVDQYQFKVNGTQISASSLPNASYFFASPGLYVITVSASNGLETVKALLTVNVKVRAKVQQALLHELSPTYIRVGVDHSFRLTAEVQTNAELNITWQFGDGGYSSGTLQLSTTAANISQNYTYSQVGLYTLQVVLIDAFGVIVSLGTNVTVLTPIRRLVILIFICSSFWDPC</sequence>
<dbReference type="PANTHER" id="PTHR22803">
    <property type="entry name" value="MANNOSE, PHOSPHOLIPASE, LECTIN RECEPTOR RELATED"/>
    <property type="match status" value="1"/>
</dbReference>
<dbReference type="Gene3D" id="2.60.40.10">
    <property type="entry name" value="Immunoglobulins"/>
    <property type="match status" value="2"/>
</dbReference>
<evidence type="ECO:0000259" key="1">
    <source>
        <dbReference type="PROSITE" id="PS50041"/>
    </source>
</evidence>
<dbReference type="SUPFAM" id="SSF56436">
    <property type="entry name" value="C-type lectin-like"/>
    <property type="match status" value="2"/>
</dbReference>
<dbReference type="InterPro" id="IPR013783">
    <property type="entry name" value="Ig-like_fold"/>
</dbReference>
<feature type="domain" description="C-type lectin" evidence="1">
    <location>
        <begin position="298"/>
        <end position="412"/>
    </location>
</feature>
<dbReference type="CDD" id="cd00037">
    <property type="entry name" value="CLECT"/>
    <property type="match status" value="1"/>
</dbReference>
<comment type="caution">
    <text evidence="3">The sequence shown here is derived from an EMBL/GenBank/DDBJ whole genome shotgun (WGS) entry which is preliminary data.</text>
</comment>
<dbReference type="InterPro" id="IPR016187">
    <property type="entry name" value="CTDL_fold"/>
</dbReference>
<dbReference type="SUPFAM" id="SSF49299">
    <property type="entry name" value="PKD domain"/>
    <property type="match status" value="3"/>
</dbReference>
<dbReference type="InterPro" id="IPR016186">
    <property type="entry name" value="C-type_lectin-like/link_sf"/>
</dbReference>
<dbReference type="InterPro" id="IPR000601">
    <property type="entry name" value="PKD_dom"/>
</dbReference>
<dbReference type="Proteomes" id="UP000245119">
    <property type="component" value="Linkage Group LG1"/>
</dbReference>
<dbReference type="Gene3D" id="3.10.100.10">
    <property type="entry name" value="Mannose-Binding Protein A, subunit A"/>
    <property type="match status" value="2"/>
</dbReference>
<dbReference type="OrthoDB" id="6022660at2759"/>
<protein>
    <recommendedName>
        <fullName evidence="5">PKD domain-containing protein</fullName>
    </recommendedName>
</protein>
<dbReference type="InterPro" id="IPR022409">
    <property type="entry name" value="PKD/Chitinase_dom"/>
</dbReference>
<dbReference type="InterPro" id="IPR001304">
    <property type="entry name" value="C-type_lectin-like"/>
</dbReference>
<dbReference type="InterPro" id="IPR035986">
    <property type="entry name" value="PKD_dom_sf"/>
</dbReference>
<evidence type="ECO:0000313" key="3">
    <source>
        <dbReference type="EMBL" id="PVD39406.1"/>
    </source>
</evidence>
<name>A0A2T7Q156_POMCA</name>
<dbReference type="SMART" id="SM00034">
    <property type="entry name" value="CLECT"/>
    <property type="match status" value="1"/>
</dbReference>
<dbReference type="InterPro" id="IPR050111">
    <property type="entry name" value="C-type_lectin/snaclec_domain"/>
</dbReference>
<feature type="domain" description="PKD" evidence="2">
    <location>
        <begin position="102"/>
        <end position="144"/>
    </location>
</feature>
<dbReference type="Pfam" id="PF00059">
    <property type="entry name" value="Lectin_C"/>
    <property type="match status" value="1"/>
</dbReference>
<dbReference type="PROSITE" id="PS50041">
    <property type="entry name" value="C_TYPE_LECTIN_2"/>
    <property type="match status" value="1"/>
</dbReference>
<dbReference type="Pfam" id="PF00801">
    <property type="entry name" value="PKD"/>
    <property type="match status" value="1"/>
</dbReference>
<dbReference type="SMART" id="SM00089">
    <property type="entry name" value="PKD"/>
    <property type="match status" value="3"/>
</dbReference>
<dbReference type="EMBL" id="PZQS01000001">
    <property type="protein sequence ID" value="PVD39406.1"/>
    <property type="molecule type" value="Genomic_DNA"/>
</dbReference>
<evidence type="ECO:0000313" key="4">
    <source>
        <dbReference type="Proteomes" id="UP000245119"/>
    </source>
</evidence>
<dbReference type="STRING" id="400727.A0A2T7Q156"/>
<evidence type="ECO:0008006" key="5">
    <source>
        <dbReference type="Google" id="ProtNLM"/>
    </source>
</evidence>
<feature type="domain" description="PKD" evidence="2">
    <location>
        <begin position="948"/>
        <end position="1019"/>
    </location>
</feature>
<proteinExistence type="predicted"/>
<reference evidence="3 4" key="1">
    <citation type="submission" date="2018-04" db="EMBL/GenBank/DDBJ databases">
        <title>The genome of golden apple snail Pomacea canaliculata provides insight into stress tolerance and invasive adaptation.</title>
        <authorList>
            <person name="Liu C."/>
            <person name="Liu B."/>
            <person name="Ren Y."/>
            <person name="Zhang Y."/>
            <person name="Wang H."/>
            <person name="Li S."/>
            <person name="Jiang F."/>
            <person name="Yin L."/>
            <person name="Zhang G."/>
            <person name="Qian W."/>
            <person name="Fan W."/>
        </authorList>
    </citation>
    <scope>NUCLEOTIDE SEQUENCE [LARGE SCALE GENOMIC DNA]</scope>
    <source>
        <strain evidence="3">SZHN2017</strain>
        <tissue evidence="3">Muscle</tissue>
    </source>
</reference>
<dbReference type="CDD" id="cd00146">
    <property type="entry name" value="PKD"/>
    <property type="match status" value="2"/>
</dbReference>